<name>A0ABY4QYK4_9ACTN</name>
<reference evidence="4" key="1">
    <citation type="journal article" date="2018" name="Int. J. Syst. Evol. Microbiol.">
        <title>Jatrophihabitans telluris sp. nov., isolated from sediment soil of lava forest wetlands and the emended description of the genus Jatrophihabitans.</title>
        <authorList>
            <person name="Lee K.C."/>
            <person name="Suh M.K."/>
            <person name="Eom M.K."/>
            <person name="Kim K.K."/>
            <person name="Kim J.S."/>
            <person name="Kim D.S."/>
            <person name="Ko S.H."/>
            <person name="Shin Y.K."/>
            <person name="Lee J.S."/>
        </authorList>
    </citation>
    <scope>NUCLEOTIDE SEQUENCE</scope>
    <source>
        <strain evidence="4">N237</strain>
    </source>
</reference>
<dbReference type="GO" id="GO:0016746">
    <property type="term" value="F:acyltransferase activity"/>
    <property type="evidence" value="ECO:0007669"/>
    <property type="project" value="UniProtKB-KW"/>
</dbReference>
<dbReference type="PANTHER" id="PTHR10434">
    <property type="entry name" value="1-ACYL-SN-GLYCEROL-3-PHOSPHATE ACYLTRANSFERASE"/>
    <property type="match status" value="1"/>
</dbReference>
<evidence type="ECO:0000256" key="2">
    <source>
        <dbReference type="ARBA" id="ARBA00023315"/>
    </source>
</evidence>
<dbReference type="SUPFAM" id="SSF69593">
    <property type="entry name" value="Glycerol-3-phosphate (1)-acyltransferase"/>
    <property type="match status" value="1"/>
</dbReference>
<dbReference type="SMART" id="SM00563">
    <property type="entry name" value="PlsC"/>
    <property type="match status" value="1"/>
</dbReference>
<dbReference type="EMBL" id="CP097332">
    <property type="protein sequence ID" value="UQX88669.1"/>
    <property type="molecule type" value="Genomic_DNA"/>
</dbReference>
<evidence type="ECO:0000259" key="3">
    <source>
        <dbReference type="SMART" id="SM00563"/>
    </source>
</evidence>
<accession>A0ABY4QYK4</accession>
<sequence length="223" mass="24269">MLYRATELIGYPAVRAYFRPEVTGAERVPRAGAVIIAANHLSASDEVFTPVAARRQVAYFAKAEYFNQPGLRGRFVARAFREFGHVPVDRSDTHAAASTIKTGVELLGEGKALGIYPEGTRSPDGHLHKFRTGVARLALRSGAPVIPVGIVGTDRVLIPGDRRWHRQPIAVHFGEPLDFSGRAEDERSSPILREVTEAVRAAIQTLSGQHYVDSYASSAKPGD</sequence>
<organism evidence="4 5">
    <name type="scientific">Jatrophihabitans telluris</name>
    <dbReference type="NCBI Taxonomy" id="2038343"/>
    <lineage>
        <taxon>Bacteria</taxon>
        <taxon>Bacillati</taxon>
        <taxon>Actinomycetota</taxon>
        <taxon>Actinomycetes</taxon>
        <taxon>Jatrophihabitantales</taxon>
        <taxon>Jatrophihabitantaceae</taxon>
        <taxon>Jatrophihabitans</taxon>
    </lineage>
</organism>
<keyword evidence="5" id="KW-1185">Reference proteome</keyword>
<feature type="domain" description="Phospholipid/glycerol acyltransferase" evidence="3">
    <location>
        <begin position="34"/>
        <end position="153"/>
    </location>
</feature>
<evidence type="ECO:0000313" key="4">
    <source>
        <dbReference type="EMBL" id="UQX88669.1"/>
    </source>
</evidence>
<dbReference type="CDD" id="cd07989">
    <property type="entry name" value="LPLAT_AGPAT-like"/>
    <property type="match status" value="1"/>
</dbReference>
<dbReference type="RefSeq" id="WP_249772380.1">
    <property type="nucleotide sequence ID" value="NZ_CP097332.1"/>
</dbReference>
<gene>
    <name evidence="4" type="ORF">M6D93_01395</name>
</gene>
<dbReference type="Proteomes" id="UP001056336">
    <property type="component" value="Chromosome"/>
</dbReference>
<evidence type="ECO:0000256" key="1">
    <source>
        <dbReference type="ARBA" id="ARBA00022679"/>
    </source>
</evidence>
<proteinExistence type="predicted"/>
<dbReference type="Pfam" id="PF01553">
    <property type="entry name" value="Acyltransferase"/>
    <property type="match status" value="1"/>
</dbReference>
<keyword evidence="1" id="KW-0808">Transferase</keyword>
<protein>
    <submittedName>
        <fullName evidence="4">1-acyl-sn-glycerol-3-phosphate acyltransferase</fullName>
    </submittedName>
</protein>
<dbReference type="InterPro" id="IPR002123">
    <property type="entry name" value="Plipid/glycerol_acylTrfase"/>
</dbReference>
<dbReference type="PANTHER" id="PTHR10434:SF11">
    <property type="entry name" value="1-ACYL-SN-GLYCEROL-3-PHOSPHATE ACYLTRANSFERASE"/>
    <property type="match status" value="1"/>
</dbReference>
<evidence type="ECO:0000313" key="5">
    <source>
        <dbReference type="Proteomes" id="UP001056336"/>
    </source>
</evidence>
<keyword evidence="2 4" id="KW-0012">Acyltransferase</keyword>
<reference evidence="4" key="2">
    <citation type="submission" date="2022-05" db="EMBL/GenBank/DDBJ databases">
        <authorList>
            <person name="Kim J.-S."/>
            <person name="Lee K."/>
            <person name="Suh M."/>
            <person name="Eom M."/>
            <person name="Kim J.-S."/>
            <person name="Kim D.-S."/>
            <person name="Ko S.-H."/>
            <person name="Shin Y."/>
            <person name="Lee J.-S."/>
        </authorList>
    </citation>
    <scope>NUCLEOTIDE SEQUENCE</scope>
    <source>
        <strain evidence="4">N237</strain>
    </source>
</reference>